<dbReference type="InterPro" id="IPR043129">
    <property type="entry name" value="ATPase_NBD"/>
</dbReference>
<dbReference type="EMBL" id="FMHW01000002">
    <property type="protein sequence ID" value="SCL27696.1"/>
    <property type="molecule type" value="Genomic_DNA"/>
</dbReference>
<feature type="region of interest" description="Disordered" evidence="4">
    <location>
        <begin position="336"/>
        <end position="431"/>
    </location>
</feature>
<dbReference type="Gene3D" id="3.90.640.10">
    <property type="entry name" value="Actin, Chain A, domain 4"/>
    <property type="match status" value="1"/>
</dbReference>
<feature type="compositionally biased region" description="Basic and acidic residues" evidence="4">
    <location>
        <begin position="360"/>
        <end position="397"/>
    </location>
</feature>
<dbReference type="Gene3D" id="3.30.420.40">
    <property type="match status" value="2"/>
</dbReference>
<dbReference type="Proteomes" id="UP000198959">
    <property type="component" value="Unassembled WGS sequence"/>
</dbReference>
<dbReference type="STRING" id="145854.GA0074692_2396"/>
<dbReference type="Pfam" id="PF00012">
    <property type="entry name" value="HSP70"/>
    <property type="match status" value="1"/>
</dbReference>
<keyword evidence="3" id="KW-0143">Chaperone</keyword>
<dbReference type="PANTHER" id="PTHR42749:SF1">
    <property type="entry name" value="CELL SHAPE-DETERMINING PROTEIN MREB"/>
    <property type="match status" value="1"/>
</dbReference>
<keyword evidence="2" id="KW-0067">ATP-binding</keyword>
<accession>A0A1C6SDX3</accession>
<keyword evidence="1" id="KW-0547">Nucleotide-binding</keyword>
<feature type="compositionally biased region" description="Pro residues" evidence="4">
    <location>
        <begin position="398"/>
        <end position="407"/>
    </location>
</feature>
<keyword evidence="6" id="KW-1185">Reference proteome</keyword>
<evidence type="ECO:0000313" key="6">
    <source>
        <dbReference type="Proteomes" id="UP000198959"/>
    </source>
</evidence>
<organism evidence="5 6">
    <name type="scientific">Micromonospora pallida</name>
    <dbReference type="NCBI Taxonomy" id="145854"/>
    <lineage>
        <taxon>Bacteria</taxon>
        <taxon>Bacillati</taxon>
        <taxon>Actinomycetota</taxon>
        <taxon>Actinomycetes</taxon>
        <taxon>Micromonosporales</taxon>
        <taxon>Micromonosporaceae</taxon>
        <taxon>Micromonospora</taxon>
    </lineage>
</organism>
<dbReference type="SUPFAM" id="SSF53067">
    <property type="entry name" value="Actin-like ATPase domain"/>
    <property type="match status" value="2"/>
</dbReference>
<evidence type="ECO:0000256" key="1">
    <source>
        <dbReference type="ARBA" id="ARBA00022741"/>
    </source>
</evidence>
<name>A0A1C6SDX3_9ACTN</name>
<dbReference type="InterPro" id="IPR013126">
    <property type="entry name" value="Hsp_70_fam"/>
</dbReference>
<evidence type="ECO:0000256" key="2">
    <source>
        <dbReference type="ARBA" id="ARBA00022840"/>
    </source>
</evidence>
<dbReference type="PRINTS" id="PR00301">
    <property type="entry name" value="HEATSHOCK70"/>
</dbReference>
<protein>
    <submittedName>
        <fullName evidence="5">Hsp70 protein</fullName>
    </submittedName>
</protein>
<sequence length="431" mass="46024">MPYVLGIDLGRTSTVAALARRQGGDWARPEVVWLHGQSAAVPSVLRVEADGSFTVGEPAVSPLGTDDGRTTRDFVGRVGDDVPLIVGGEACPAQALVAVLVLWVVERVTRREQERPETVVLSHPAGWGPYRRDLLHRALWEMGLTDVTLLPQPITAAEGHAARGFTGATAVVYCLGGAGFEAGLVQRAAHGGFELPGLPATADRLGGADFDEALAEHVRGVLGRQAATRLSRDGFAAADLPARCAQARHDLTVATETDVVLRLHQGPARVPVTRPQFEELIRPAVQATVELTVQAVHAAGRSPADLDGVLLTGGCARIPLVTELLAARFGRPVEVEAEPQTTSAVGAALAAGQIVSPRPNRPEPRNGRGRDVRDVRSARPEPARRSERMSQRHENDRPAPPPRPPVRIAPLELPSASRLTALRGRGRDRRR</sequence>
<dbReference type="GO" id="GO:0005524">
    <property type="term" value="F:ATP binding"/>
    <property type="evidence" value="ECO:0007669"/>
    <property type="project" value="UniProtKB-KW"/>
</dbReference>
<dbReference type="GO" id="GO:0140662">
    <property type="term" value="F:ATP-dependent protein folding chaperone"/>
    <property type="evidence" value="ECO:0007669"/>
    <property type="project" value="InterPro"/>
</dbReference>
<reference evidence="6" key="1">
    <citation type="submission" date="2016-06" db="EMBL/GenBank/DDBJ databases">
        <authorList>
            <person name="Varghese N."/>
            <person name="Submissions Spin"/>
        </authorList>
    </citation>
    <scope>NUCLEOTIDE SEQUENCE [LARGE SCALE GENOMIC DNA]</scope>
    <source>
        <strain evidence="6">DSM 43817</strain>
    </source>
</reference>
<evidence type="ECO:0000256" key="4">
    <source>
        <dbReference type="SAM" id="MobiDB-lite"/>
    </source>
</evidence>
<dbReference type="PANTHER" id="PTHR42749">
    <property type="entry name" value="CELL SHAPE-DETERMINING PROTEIN MREB"/>
    <property type="match status" value="1"/>
</dbReference>
<proteinExistence type="predicted"/>
<dbReference type="RefSeq" id="WP_176738414.1">
    <property type="nucleotide sequence ID" value="NZ_FMHW01000002.1"/>
</dbReference>
<dbReference type="AlphaFoldDB" id="A0A1C6SDX3"/>
<evidence type="ECO:0000256" key="3">
    <source>
        <dbReference type="ARBA" id="ARBA00023186"/>
    </source>
</evidence>
<evidence type="ECO:0000313" key="5">
    <source>
        <dbReference type="EMBL" id="SCL27696.1"/>
    </source>
</evidence>
<gene>
    <name evidence="5" type="ORF">GA0074692_2396</name>
</gene>